<name>A0A815L1G1_9BILA</name>
<comment type="caution">
    <text evidence="1">The sequence shown here is derived from an EMBL/GenBank/DDBJ whole genome shotgun (WGS) entry which is preliminary data.</text>
</comment>
<dbReference type="GO" id="GO:0004830">
    <property type="term" value="F:tryptophan-tRNA ligase activity"/>
    <property type="evidence" value="ECO:0007669"/>
    <property type="project" value="TreeGrafter"/>
</dbReference>
<dbReference type="PANTHER" id="PTHR10055">
    <property type="entry name" value="TRYPTOPHANYL-TRNA SYNTHETASE"/>
    <property type="match status" value="1"/>
</dbReference>
<dbReference type="EMBL" id="CAJOAX010006868">
    <property type="protein sequence ID" value="CAF3993791.1"/>
    <property type="molecule type" value="Genomic_DNA"/>
</dbReference>
<protein>
    <submittedName>
        <fullName evidence="1">Uncharacterized protein</fullName>
    </submittedName>
</protein>
<evidence type="ECO:0000313" key="1">
    <source>
        <dbReference type="EMBL" id="CAF1397232.1"/>
    </source>
</evidence>
<gene>
    <name evidence="2" type="ORF">OTI717_LOCUS28625</name>
    <name evidence="1" type="ORF">RFH988_LOCUS34650</name>
</gene>
<dbReference type="SUPFAM" id="SSF52374">
    <property type="entry name" value="Nucleotidylyl transferase"/>
    <property type="match status" value="1"/>
</dbReference>
<dbReference type="GO" id="GO:0006436">
    <property type="term" value="P:tryptophanyl-tRNA aminoacylation"/>
    <property type="evidence" value="ECO:0007669"/>
    <property type="project" value="TreeGrafter"/>
</dbReference>
<organism evidence="1 3">
    <name type="scientific">Rotaria sordida</name>
    <dbReference type="NCBI Taxonomy" id="392033"/>
    <lineage>
        <taxon>Eukaryota</taxon>
        <taxon>Metazoa</taxon>
        <taxon>Spiralia</taxon>
        <taxon>Gnathifera</taxon>
        <taxon>Rotifera</taxon>
        <taxon>Eurotatoria</taxon>
        <taxon>Bdelloidea</taxon>
        <taxon>Philodinida</taxon>
        <taxon>Philodinidae</taxon>
        <taxon>Rotaria</taxon>
    </lineage>
</organism>
<dbReference type="GO" id="GO:0005737">
    <property type="term" value="C:cytoplasm"/>
    <property type="evidence" value="ECO:0007669"/>
    <property type="project" value="TreeGrafter"/>
</dbReference>
<dbReference type="EMBL" id="CAJNOO010004890">
    <property type="protein sequence ID" value="CAF1397232.1"/>
    <property type="molecule type" value="Genomic_DNA"/>
</dbReference>
<proteinExistence type="predicted"/>
<accession>A0A815L1G1</accession>
<sequence length="124" mass="14858">MIRDIAPRLNYPKATLIHSTFFQHFKINKHAFNGGKETIEEYHAKGGDCEVDVSFQYLRSLMDDAQRLEQIRQDYSLRKLLTDELKKILIEFLQELVGQHQEQRKEVTLDVVRQFMTRRQLHFH</sequence>
<dbReference type="Proteomes" id="UP000663882">
    <property type="component" value="Unassembled WGS sequence"/>
</dbReference>
<reference evidence="1" key="1">
    <citation type="submission" date="2021-02" db="EMBL/GenBank/DDBJ databases">
        <authorList>
            <person name="Nowell W R."/>
        </authorList>
    </citation>
    <scope>NUCLEOTIDE SEQUENCE</scope>
</reference>
<evidence type="ECO:0000313" key="3">
    <source>
        <dbReference type="Proteomes" id="UP000663882"/>
    </source>
</evidence>
<dbReference type="Proteomes" id="UP000663823">
    <property type="component" value="Unassembled WGS sequence"/>
</dbReference>
<dbReference type="Gene3D" id="1.10.240.10">
    <property type="entry name" value="Tyrosyl-Transfer RNA Synthetase"/>
    <property type="match status" value="1"/>
</dbReference>
<evidence type="ECO:0000313" key="2">
    <source>
        <dbReference type="EMBL" id="CAF3993791.1"/>
    </source>
</evidence>
<dbReference type="PANTHER" id="PTHR10055:SF1">
    <property type="entry name" value="TRYPTOPHAN--TRNA LIGASE, CYTOPLASMIC"/>
    <property type="match status" value="1"/>
</dbReference>
<dbReference type="AlphaFoldDB" id="A0A815L1G1"/>
<dbReference type="OrthoDB" id="10261385at2759"/>